<dbReference type="NCBIfam" id="NF038214">
    <property type="entry name" value="IS21_help_AAA"/>
    <property type="match status" value="1"/>
</dbReference>
<proteinExistence type="inferred from homology"/>
<accession>A0A8B0SQU8</accession>
<dbReference type="PANTHER" id="PTHR30050:SF4">
    <property type="entry name" value="ATP-BINDING PROTEIN RV3427C IN INSERTION SEQUENCE-RELATED"/>
    <property type="match status" value="1"/>
</dbReference>
<dbReference type="InterPro" id="IPR002611">
    <property type="entry name" value="IstB_ATP-bd"/>
</dbReference>
<comment type="similarity">
    <text evidence="1">Belongs to the IS21/IS1162 putative ATP-binding protein family.</text>
</comment>
<evidence type="ECO:0000313" key="5">
    <source>
        <dbReference type="EMBL" id="MBO0611440.1"/>
    </source>
</evidence>
<evidence type="ECO:0000256" key="2">
    <source>
        <dbReference type="ARBA" id="ARBA00022741"/>
    </source>
</evidence>
<reference evidence="5 7" key="1">
    <citation type="submission" date="2021-03" db="EMBL/GenBank/DDBJ databases">
        <title>Draft genome and methylome analysis of Thiotrix fructosivoruns ATCC 49748.</title>
        <authorList>
            <person name="Fomenkov A."/>
            <person name="Grabovich M.Y."/>
            <person name="Roberts R.J."/>
        </authorList>
    </citation>
    <scope>NUCLEOTIDE SEQUENCE [LARGE SCALE GENOMIC DNA]</scope>
    <source>
        <strain evidence="5 7">ATCC 49748</strain>
        <plasmid evidence="5">pTfr153</plasmid>
    </source>
</reference>
<dbReference type="InterPro" id="IPR027417">
    <property type="entry name" value="P-loop_NTPase"/>
</dbReference>
<feature type="domain" description="AAA+ ATPase" evidence="4">
    <location>
        <begin position="100"/>
        <end position="232"/>
    </location>
</feature>
<name>A0A8B0SQU8_9GAMM</name>
<dbReference type="Proteomes" id="UP000664466">
    <property type="component" value="Unassembled WGS sequence"/>
</dbReference>
<geneLocation type="plasmid" evidence="6">
    <name>pTfr153</name>
</geneLocation>
<keyword evidence="3" id="KW-0067">ATP-binding</keyword>
<dbReference type="SUPFAM" id="SSF52540">
    <property type="entry name" value="P-loop containing nucleoside triphosphate hydrolases"/>
    <property type="match status" value="1"/>
</dbReference>
<dbReference type="GO" id="GO:0006260">
    <property type="term" value="P:DNA replication"/>
    <property type="evidence" value="ECO:0007669"/>
    <property type="project" value="TreeGrafter"/>
</dbReference>
<dbReference type="PIRSF" id="PIRSF003073">
    <property type="entry name" value="DNAC_TnpB_IstB"/>
    <property type="match status" value="1"/>
</dbReference>
<dbReference type="InterPro" id="IPR047661">
    <property type="entry name" value="IstB"/>
</dbReference>
<dbReference type="CDD" id="cd00009">
    <property type="entry name" value="AAA"/>
    <property type="match status" value="1"/>
</dbReference>
<sequence>MASLEALPILLKELRLGTMGKRWEALAQQALDGQWLPQQYLASLCEEEVNERYQQRLKRHLHEAQLPAGKRLSHFDFSAVHGIKANQVKALVEQPQWVKQAHNLLLFGPSGIGKTHLACGIAAGLLEKGFRAKFFSATVLVQQLQQAKQKLLLAEMLQRLDRYEVLLLDDIGYVKKSNQETQVLFELIAHRYETGSLIITSNHPFSEWGQIFEDNMMTIAAIDRLVHHATILECQGESYRRQSAMNRRQN</sequence>
<dbReference type="InterPro" id="IPR028350">
    <property type="entry name" value="DNAC/IstB-like"/>
</dbReference>
<dbReference type="RefSeq" id="WP_207249222.1">
    <property type="nucleotide sequence ID" value="NZ_CP072750.1"/>
</dbReference>
<evidence type="ECO:0000256" key="1">
    <source>
        <dbReference type="ARBA" id="ARBA00008059"/>
    </source>
</evidence>
<evidence type="ECO:0000256" key="3">
    <source>
        <dbReference type="ARBA" id="ARBA00022840"/>
    </source>
</evidence>
<dbReference type="SMART" id="SM00382">
    <property type="entry name" value="AAA"/>
    <property type="match status" value="1"/>
</dbReference>
<organism evidence="6">
    <name type="scientific">Thiothrix fructosivorans</name>
    <dbReference type="NCBI Taxonomy" id="111770"/>
    <lineage>
        <taxon>Bacteria</taxon>
        <taxon>Pseudomonadati</taxon>
        <taxon>Pseudomonadota</taxon>
        <taxon>Gammaproteobacteria</taxon>
        <taxon>Thiotrichales</taxon>
        <taxon>Thiotrichaceae</taxon>
        <taxon>Thiothrix</taxon>
    </lineage>
</organism>
<dbReference type="InterPro" id="IPR003593">
    <property type="entry name" value="AAA+_ATPase"/>
</dbReference>
<dbReference type="EMBL" id="JAFMPM010000004">
    <property type="protein sequence ID" value="MBO0611440.1"/>
    <property type="molecule type" value="Genomic_DNA"/>
</dbReference>
<dbReference type="Pfam" id="PF01695">
    <property type="entry name" value="IstB_IS21"/>
    <property type="match status" value="1"/>
</dbReference>
<dbReference type="PANTHER" id="PTHR30050">
    <property type="entry name" value="CHROMOSOMAL REPLICATION INITIATOR PROTEIN DNAA"/>
    <property type="match status" value="1"/>
</dbReference>
<protein>
    <submittedName>
        <fullName evidence="6">IS21-like element helper ATPase IstB</fullName>
    </submittedName>
</protein>
<dbReference type="EMBL" id="CP072750">
    <property type="protein sequence ID" value="QTX13000.1"/>
    <property type="molecule type" value="Genomic_DNA"/>
</dbReference>
<dbReference type="GO" id="GO:0005524">
    <property type="term" value="F:ATP binding"/>
    <property type="evidence" value="ECO:0007669"/>
    <property type="project" value="UniProtKB-KW"/>
</dbReference>
<keyword evidence="7" id="KW-1185">Reference proteome</keyword>
<reference evidence="6" key="2">
    <citation type="submission" date="2021-04" db="EMBL/GenBank/DDBJ databases">
        <title>Complete Genome and methylome analysis of Thiothrix fructosivorans ATCC 49748.</title>
        <authorList>
            <person name="Fomenkov A."/>
            <person name="Sun L."/>
            <person name="Vincze T."/>
            <person name="Grabovich M.Y."/>
            <person name="Roberts R.J."/>
        </authorList>
    </citation>
    <scope>NUCLEOTIDE SEQUENCE</scope>
    <source>
        <strain evidence="6">ATCC 49748</strain>
        <plasmid evidence="6">pTfr153</plasmid>
    </source>
</reference>
<keyword evidence="2" id="KW-0547">Nucleotide-binding</keyword>
<keyword evidence="6" id="KW-0614">Plasmid</keyword>
<evidence type="ECO:0000313" key="7">
    <source>
        <dbReference type="Proteomes" id="UP000664466"/>
    </source>
</evidence>
<dbReference type="Gene3D" id="3.40.50.300">
    <property type="entry name" value="P-loop containing nucleotide triphosphate hydrolases"/>
    <property type="match status" value="1"/>
</dbReference>
<evidence type="ECO:0000313" key="6">
    <source>
        <dbReference type="EMBL" id="QTX13000.1"/>
    </source>
</evidence>
<gene>
    <name evidence="6" type="primary">istB</name>
    <name evidence="5" type="ORF">J1836_00625</name>
    <name evidence="6" type="ORF">J1836_020795</name>
</gene>
<evidence type="ECO:0000259" key="4">
    <source>
        <dbReference type="SMART" id="SM00382"/>
    </source>
</evidence>
<dbReference type="AlphaFoldDB" id="A0A8B0SQU8"/>